<keyword evidence="2" id="KW-1185">Reference proteome</keyword>
<organism evidence="1 2">
    <name type="scientific">Caerostris darwini</name>
    <dbReference type="NCBI Taxonomy" id="1538125"/>
    <lineage>
        <taxon>Eukaryota</taxon>
        <taxon>Metazoa</taxon>
        <taxon>Ecdysozoa</taxon>
        <taxon>Arthropoda</taxon>
        <taxon>Chelicerata</taxon>
        <taxon>Arachnida</taxon>
        <taxon>Araneae</taxon>
        <taxon>Araneomorphae</taxon>
        <taxon>Entelegynae</taxon>
        <taxon>Araneoidea</taxon>
        <taxon>Araneidae</taxon>
        <taxon>Caerostris</taxon>
    </lineage>
</organism>
<comment type="caution">
    <text evidence="1">The sequence shown here is derived from an EMBL/GenBank/DDBJ whole genome shotgun (WGS) entry which is preliminary data.</text>
</comment>
<evidence type="ECO:0000313" key="2">
    <source>
        <dbReference type="Proteomes" id="UP001054837"/>
    </source>
</evidence>
<accession>A0AAV4T106</accession>
<reference evidence="1 2" key="1">
    <citation type="submission" date="2021-06" db="EMBL/GenBank/DDBJ databases">
        <title>Caerostris darwini draft genome.</title>
        <authorList>
            <person name="Kono N."/>
            <person name="Arakawa K."/>
        </authorList>
    </citation>
    <scope>NUCLEOTIDE SEQUENCE [LARGE SCALE GENOMIC DNA]</scope>
</reference>
<dbReference type="Proteomes" id="UP001054837">
    <property type="component" value="Unassembled WGS sequence"/>
</dbReference>
<gene>
    <name evidence="1" type="ORF">CDAR_52621</name>
</gene>
<proteinExistence type="predicted"/>
<protein>
    <submittedName>
        <fullName evidence="1">Uncharacterized protein</fullName>
    </submittedName>
</protein>
<dbReference type="AlphaFoldDB" id="A0AAV4T106"/>
<evidence type="ECO:0000313" key="1">
    <source>
        <dbReference type="EMBL" id="GIY39975.1"/>
    </source>
</evidence>
<dbReference type="EMBL" id="BPLQ01008865">
    <property type="protein sequence ID" value="GIY39975.1"/>
    <property type="molecule type" value="Genomic_DNA"/>
</dbReference>
<name>A0AAV4T106_9ARAC</name>
<sequence>MTGMGTILSCFSFTEGDFVCRKYSLRCTSKAFLMQAPFSVIFSKNTEINQTLLSTAEITVLEDLPDYRFTVTITCIFWIGINCRVLNHRWESPTSHPVPGQYIFLDAPRPSPFIAQWRSVQYF</sequence>